<sequence length="297" mass="34480">MAFVYEPLSDPFSNFRLVEVKRWKRWGQIQCTIKEVTPSKKNTYEAISCLRVSNGKEEQLEQKQIRLNGKQHNIPVAVYRVLNNARNGLARKRFWVEAICVDQNNMKEREVQLSKKDEIYNGATAIRIYIYETGISQDFVRQIPSGPPKRSVSYVGLGVPAGVISSPRIAVRHFGKLCSKKEAAPSSNNIQKEALLESDLEPEQPYHYTSIIDILDQTYRYDNLDWTIRYLENAIETGKTTAYHPKWTRFSLFHETILRTETTPIVTRFSKTTCDMPMDWTKESVGIREQPPRYEYC</sequence>
<dbReference type="Pfam" id="PF06985">
    <property type="entry name" value="HET"/>
    <property type="match status" value="1"/>
</dbReference>
<dbReference type="AlphaFoldDB" id="A0AAN7Q786"/>
<dbReference type="InterPro" id="IPR010730">
    <property type="entry name" value="HET"/>
</dbReference>
<evidence type="ECO:0000313" key="3">
    <source>
        <dbReference type="Proteomes" id="UP001309876"/>
    </source>
</evidence>
<dbReference type="PANTHER" id="PTHR24148:SF73">
    <property type="entry name" value="HET DOMAIN PROTEIN (AFU_ORTHOLOGUE AFUA_8G01020)"/>
    <property type="match status" value="1"/>
</dbReference>
<feature type="domain" description="Heterokaryon incompatibility" evidence="1">
    <location>
        <begin position="55"/>
        <end position="135"/>
    </location>
</feature>
<organism evidence="2 3">
    <name type="scientific">Lithohypha guttulata</name>
    <dbReference type="NCBI Taxonomy" id="1690604"/>
    <lineage>
        <taxon>Eukaryota</taxon>
        <taxon>Fungi</taxon>
        <taxon>Dikarya</taxon>
        <taxon>Ascomycota</taxon>
        <taxon>Pezizomycotina</taxon>
        <taxon>Eurotiomycetes</taxon>
        <taxon>Chaetothyriomycetidae</taxon>
        <taxon>Chaetothyriales</taxon>
        <taxon>Trichomeriaceae</taxon>
        <taxon>Lithohypha</taxon>
    </lineage>
</organism>
<accession>A0AAN7Q786</accession>
<keyword evidence="3" id="KW-1185">Reference proteome</keyword>
<evidence type="ECO:0000313" key="2">
    <source>
        <dbReference type="EMBL" id="KAK5080373.1"/>
    </source>
</evidence>
<comment type="caution">
    <text evidence="2">The sequence shown here is derived from an EMBL/GenBank/DDBJ whole genome shotgun (WGS) entry which is preliminary data.</text>
</comment>
<dbReference type="InterPro" id="IPR052895">
    <property type="entry name" value="HetReg/Transcr_Mod"/>
</dbReference>
<dbReference type="PANTHER" id="PTHR24148">
    <property type="entry name" value="ANKYRIN REPEAT DOMAIN-CONTAINING PROTEIN 39 HOMOLOG-RELATED"/>
    <property type="match status" value="1"/>
</dbReference>
<proteinExistence type="predicted"/>
<dbReference type="EMBL" id="JAVRRJ010000015">
    <property type="protein sequence ID" value="KAK5080373.1"/>
    <property type="molecule type" value="Genomic_DNA"/>
</dbReference>
<protein>
    <recommendedName>
        <fullName evidence="1">Heterokaryon incompatibility domain-containing protein</fullName>
    </recommendedName>
</protein>
<name>A0AAN7Q786_9EURO</name>
<dbReference type="Proteomes" id="UP001309876">
    <property type="component" value="Unassembled WGS sequence"/>
</dbReference>
<gene>
    <name evidence="2" type="ORF">LTR05_008620</name>
</gene>
<evidence type="ECO:0000259" key="1">
    <source>
        <dbReference type="Pfam" id="PF06985"/>
    </source>
</evidence>
<reference evidence="2 3" key="1">
    <citation type="submission" date="2023-08" db="EMBL/GenBank/DDBJ databases">
        <title>Black Yeasts Isolated from many extreme environments.</title>
        <authorList>
            <person name="Coleine C."/>
            <person name="Stajich J.E."/>
            <person name="Selbmann L."/>
        </authorList>
    </citation>
    <scope>NUCLEOTIDE SEQUENCE [LARGE SCALE GENOMIC DNA]</scope>
    <source>
        <strain evidence="2 3">CCFEE 5910</strain>
    </source>
</reference>